<dbReference type="InterPro" id="IPR001347">
    <property type="entry name" value="SIS_dom"/>
</dbReference>
<evidence type="ECO:0000256" key="1">
    <source>
        <dbReference type="ARBA" id="ARBA00023015"/>
    </source>
</evidence>
<dbReference type="SUPFAM" id="SSF46689">
    <property type="entry name" value="Homeodomain-like"/>
    <property type="match status" value="1"/>
</dbReference>
<dbReference type="InterPro" id="IPR009057">
    <property type="entry name" value="Homeodomain-like_sf"/>
</dbReference>
<evidence type="ECO:0000259" key="5">
    <source>
        <dbReference type="PROSITE" id="PS51464"/>
    </source>
</evidence>
<evidence type="ECO:0000313" key="7">
    <source>
        <dbReference type="Proteomes" id="UP000298127"/>
    </source>
</evidence>
<dbReference type="PROSITE" id="PS51071">
    <property type="entry name" value="HTH_RPIR"/>
    <property type="match status" value="1"/>
</dbReference>
<protein>
    <submittedName>
        <fullName evidence="6">MurR/RpiR family transcriptional regulator</fullName>
    </submittedName>
</protein>
<evidence type="ECO:0000256" key="3">
    <source>
        <dbReference type="ARBA" id="ARBA00023163"/>
    </source>
</evidence>
<comment type="caution">
    <text evidence="6">The sequence shown here is derived from an EMBL/GenBank/DDBJ whole genome shotgun (WGS) entry which is preliminary data.</text>
</comment>
<evidence type="ECO:0000313" key="6">
    <source>
        <dbReference type="EMBL" id="TFV99915.1"/>
    </source>
</evidence>
<proteinExistence type="predicted"/>
<dbReference type="CDD" id="cd05013">
    <property type="entry name" value="SIS_RpiR"/>
    <property type="match status" value="1"/>
</dbReference>
<keyword evidence="3" id="KW-0804">Transcription</keyword>
<dbReference type="GO" id="GO:0003700">
    <property type="term" value="F:DNA-binding transcription factor activity"/>
    <property type="evidence" value="ECO:0007669"/>
    <property type="project" value="InterPro"/>
</dbReference>
<dbReference type="GO" id="GO:1901135">
    <property type="term" value="P:carbohydrate derivative metabolic process"/>
    <property type="evidence" value="ECO:0007669"/>
    <property type="project" value="InterPro"/>
</dbReference>
<dbReference type="EMBL" id="SPQZ01000001">
    <property type="protein sequence ID" value="TFV99915.1"/>
    <property type="molecule type" value="Genomic_DNA"/>
</dbReference>
<dbReference type="InterPro" id="IPR046348">
    <property type="entry name" value="SIS_dom_sf"/>
</dbReference>
<organism evidence="6 7">
    <name type="scientific">Orlajensenia leifsoniae</name>
    <dbReference type="NCBI Taxonomy" id="2561933"/>
    <lineage>
        <taxon>Bacteria</taxon>
        <taxon>Bacillati</taxon>
        <taxon>Actinomycetota</taxon>
        <taxon>Actinomycetes</taxon>
        <taxon>Micrococcales</taxon>
        <taxon>Microbacteriaceae</taxon>
        <taxon>Orlajensenia</taxon>
    </lineage>
</organism>
<keyword evidence="1" id="KW-0805">Transcription regulation</keyword>
<feature type="domain" description="HTH rpiR-type" evidence="4">
    <location>
        <begin position="7"/>
        <end position="83"/>
    </location>
</feature>
<dbReference type="InterPro" id="IPR036388">
    <property type="entry name" value="WH-like_DNA-bd_sf"/>
</dbReference>
<dbReference type="Pfam" id="PF01418">
    <property type="entry name" value="HTH_6"/>
    <property type="match status" value="1"/>
</dbReference>
<dbReference type="RefSeq" id="WP_135118812.1">
    <property type="nucleotide sequence ID" value="NZ_SPQZ01000001.1"/>
</dbReference>
<keyword evidence="2" id="KW-0238">DNA-binding</keyword>
<dbReference type="PROSITE" id="PS51464">
    <property type="entry name" value="SIS"/>
    <property type="match status" value="1"/>
</dbReference>
<dbReference type="SUPFAM" id="SSF53697">
    <property type="entry name" value="SIS domain"/>
    <property type="match status" value="1"/>
</dbReference>
<dbReference type="InterPro" id="IPR000281">
    <property type="entry name" value="HTH_RpiR"/>
</dbReference>
<dbReference type="Gene3D" id="1.10.10.10">
    <property type="entry name" value="Winged helix-like DNA-binding domain superfamily/Winged helix DNA-binding domain"/>
    <property type="match status" value="1"/>
</dbReference>
<dbReference type="InterPro" id="IPR047640">
    <property type="entry name" value="RpiR-like"/>
</dbReference>
<dbReference type="InterPro" id="IPR035472">
    <property type="entry name" value="RpiR-like_SIS"/>
</dbReference>
<accession>A0A4Y9R9H2</accession>
<dbReference type="Proteomes" id="UP000298127">
    <property type="component" value="Unassembled WGS sequence"/>
</dbReference>
<dbReference type="AlphaFoldDB" id="A0A4Y9R9H2"/>
<dbReference type="Gene3D" id="3.40.50.10490">
    <property type="entry name" value="Glucose-6-phosphate isomerase like protein, domain 1"/>
    <property type="match status" value="1"/>
</dbReference>
<feature type="domain" description="SIS" evidence="5">
    <location>
        <begin position="132"/>
        <end position="275"/>
    </location>
</feature>
<dbReference type="PANTHER" id="PTHR30514">
    <property type="entry name" value="GLUCOKINASE"/>
    <property type="match status" value="1"/>
</dbReference>
<dbReference type="GO" id="GO:0003677">
    <property type="term" value="F:DNA binding"/>
    <property type="evidence" value="ECO:0007669"/>
    <property type="project" value="UniProtKB-KW"/>
</dbReference>
<evidence type="ECO:0000259" key="4">
    <source>
        <dbReference type="PROSITE" id="PS51071"/>
    </source>
</evidence>
<dbReference type="Pfam" id="PF01380">
    <property type="entry name" value="SIS"/>
    <property type="match status" value="1"/>
</dbReference>
<name>A0A4Y9R9H2_9MICO</name>
<gene>
    <name evidence="6" type="ORF">E4M00_01550</name>
</gene>
<reference evidence="6 7" key="1">
    <citation type="journal article" date="2018" name="J. Microbiol.">
        <title>Leifsonia flava sp. nov., a novel actinobacterium isolated from the rhizosphere of Aquilegia viridiflora.</title>
        <authorList>
            <person name="Cai Y."/>
            <person name="Tao W.Z."/>
            <person name="Ma Y.J."/>
            <person name="Cheng J."/>
            <person name="Zhang M.Y."/>
            <person name="Zhang Y.X."/>
        </authorList>
    </citation>
    <scope>NUCLEOTIDE SEQUENCE [LARGE SCALE GENOMIC DNA]</scope>
    <source>
        <strain evidence="6 7">SYP-B2174</strain>
    </source>
</reference>
<sequence length="299" mass="32193">MNRGAEARPLQIIRDALPQLTGAKLRVAEAILNDPDEVERGSITWLAKQADTSPTTITRLSIAWGYTGFPDLRAAIANENGRDVQAGWESDIGSEVTPESAPADVLRILGSLQFKAVRSAIELVDLQAIDSAATAIAKAKRVHIFAEWGDTPPATELYFRLFRIGVPVWIHAGAYEAEVGAGLLGKEDVALVLSRSGESEIARTFLERAKENRAIAQLVTGTPESTLGQLADISMFTGTGLGGSWTEYFAGRSSDGLICGLLWMLVAQKVPDSFEVPAPSAVAKPIRAEAGKKNQRRRQ</sequence>
<dbReference type="PANTHER" id="PTHR30514:SF1">
    <property type="entry name" value="HTH-TYPE TRANSCRIPTIONAL REGULATOR HEXR-RELATED"/>
    <property type="match status" value="1"/>
</dbReference>
<dbReference type="GO" id="GO:0097367">
    <property type="term" value="F:carbohydrate derivative binding"/>
    <property type="evidence" value="ECO:0007669"/>
    <property type="project" value="InterPro"/>
</dbReference>
<keyword evidence="7" id="KW-1185">Reference proteome</keyword>
<evidence type="ECO:0000256" key="2">
    <source>
        <dbReference type="ARBA" id="ARBA00023125"/>
    </source>
</evidence>